<evidence type="ECO:0000256" key="1">
    <source>
        <dbReference type="SAM" id="MobiDB-lite"/>
    </source>
</evidence>
<comment type="caution">
    <text evidence="2">The sequence shown here is derived from an EMBL/GenBank/DDBJ whole genome shotgun (WGS) entry which is preliminary data.</text>
</comment>
<dbReference type="Proteomes" id="UP000676336">
    <property type="component" value="Unassembled WGS sequence"/>
</dbReference>
<dbReference type="EMBL" id="CAJOBG010000097">
    <property type="protein sequence ID" value="CAF3756306.1"/>
    <property type="molecule type" value="Genomic_DNA"/>
</dbReference>
<accession>A0A818WEU2</accession>
<evidence type="ECO:0000313" key="2">
    <source>
        <dbReference type="EMBL" id="CAF3723277.1"/>
    </source>
</evidence>
<protein>
    <submittedName>
        <fullName evidence="2">Uncharacterized protein</fullName>
    </submittedName>
</protein>
<dbReference type="EMBL" id="CAJOBI010108142">
    <property type="protein sequence ID" value="CAF4620392.1"/>
    <property type="molecule type" value="Genomic_DNA"/>
</dbReference>
<sequence>MSNAAPMIDPPSSPVNPSNSTICENEDECSKPALVTCHHCPKRLCLKHVIEHNEINIVRTYALSDEINCLTHLLSKLDCQQSVDNARKKIDVWKENILADIERTYKYYSNEIDELQIELNQRVDIFKESQKSKMSILQTQLATLQKVGEISQQVNSSFNLVLLYSSSDLFSFSFHLNQQLSPIERDLNQLRQCLESVRCEICIETTDVSCNDLINAHNIFSYDRILPNNTLMQSYRKLSVENCKRFVSSRQNETILWSDNRRQLHYIDNKSHNTLITLPPITNNPTIAASTLLPYHQTSIKDAEILDLKWCPSAEVFFIVFQRHLYSYEPKTNKFIQINLTRHKDYPFRCICFLHDSSLYISYCVYGMCIELWKYPNNNNMNMNIPVKRWDRLANDKTEWVSHMDTNIASQIGLLIRTSTSVHTRLELRDESLVLLKQIHLNDDFVDIFYPFRLNQWFIKSLSGKYYIYSVETNTYDLSSFEFPLGLQEYGINSILIGSGQNELTLYDA</sequence>
<dbReference type="AlphaFoldDB" id="A0A818WEU2"/>
<name>A0A818WEU2_9BILA</name>
<dbReference type="Proteomes" id="UP000663842">
    <property type="component" value="Unassembled WGS sequence"/>
</dbReference>
<dbReference type="Proteomes" id="UP000663866">
    <property type="component" value="Unassembled WGS sequence"/>
</dbReference>
<evidence type="ECO:0000313" key="6">
    <source>
        <dbReference type="Proteomes" id="UP000663866"/>
    </source>
</evidence>
<dbReference type="SUPFAM" id="SSF82171">
    <property type="entry name" value="DPP6 N-terminal domain-like"/>
    <property type="match status" value="1"/>
</dbReference>
<gene>
    <name evidence="3" type="ORF">OVN521_LOCUS1426</name>
    <name evidence="4" type="ORF">SMN809_LOCUS39867</name>
    <name evidence="2" type="ORF">UXM345_LOCUS347</name>
</gene>
<evidence type="ECO:0000313" key="5">
    <source>
        <dbReference type="Proteomes" id="UP000663842"/>
    </source>
</evidence>
<keyword evidence="6" id="KW-1185">Reference proteome</keyword>
<reference evidence="2" key="1">
    <citation type="submission" date="2021-02" db="EMBL/GenBank/DDBJ databases">
        <authorList>
            <person name="Nowell W R."/>
        </authorList>
    </citation>
    <scope>NUCLEOTIDE SEQUENCE</scope>
</reference>
<evidence type="ECO:0000313" key="3">
    <source>
        <dbReference type="EMBL" id="CAF3756306.1"/>
    </source>
</evidence>
<organism evidence="2 5">
    <name type="scientific">Rotaria magnacalcarata</name>
    <dbReference type="NCBI Taxonomy" id="392030"/>
    <lineage>
        <taxon>Eukaryota</taxon>
        <taxon>Metazoa</taxon>
        <taxon>Spiralia</taxon>
        <taxon>Gnathifera</taxon>
        <taxon>Rotifera</taxon>
        <taxon>Eurotatoria</taxon>
        <taxon>Bdelloidea</taxon>
        <taxon>Philodinida</taxon>
        <taxon>Philodinidae</taxon>
        <taxon>Rotaria</taxon>
    </lineage>
</organism>
<dbReference type="EMBL" id="CAJOBF010000013">
    <property type="protein sequence ID" value="CAF3723277.1"/>
    <property type="molecule type" value="Genomic_DNA"/>
</dbReference>
<feature type="region of interest" description="Disordered" evidence="1">
    <location>
        <begin position="1"/>
        <end position="20"/>
    </location>
</feature>
<proteinExistence type="predicted"/>
<evidence type="ECO:0000313" key="4">
    <source>
        <dbReference type="EMBL" id="CAF4620392.1"/>
    </source>
</evidence>